<dbReference type="InterPro" id="IPR002078">
    <property type="entry name" value="Sigma_54_int"/>
</dbReference>
<dbReference type="Gene3D" id="1.10.8.60">
    <property type="match status" value="1"/>
</dbReference>
<feature type="domain" description="Sigma-54 factor interaction" evidence="6">
    <location>
        <begin position="262"/>
        <end position="492"/>
    </location>
</feature>
<evidence type="ECO:0000313" key="8">
    <source>
        <dbReference type="EMBL" id="AFM40218.1"/>
    </source>
</evidence>
<dbReference type="NCBIfam" id="TIGR00229">
    <property type="entry name" value="sensory_box"/>
    <property type="match status" value="1"/>
</dbReference>
<dbReference type="SMART" id="SM00382">
    <property type="entry name" value="AAA"/>
    <property type="match status" value="1"/>
</dbReference>
<dbReference type="Pfam" id="PF25601">
    <property type="entry name" value="AAA_lid_14"/>
    <property type="match status" value="1"/>
</dbReference>
<dbReference type="CDD" id="cd00009">
    <property type="entry name" value="AAA"/>
    <property type="match status" value="1"/>
</dbReference>
<dbReference type="SUPFAM" id="SSF55785">
    <property type="entry name" value="PYP-like sensor domain (PAS domain)"/>
    <property type="match status" value="1"/>
</dbReference>
<dbReference type="InterPro" id="IPR025662">
    <property type="entry name" value="Sigma_54_int_dom_ATP-bd_1"/>
</dbReference>
<dbReference type="Pfam" id="PF00158">
    <property type="entry name" value="Sigma54_activat"/>
    <property type="match status" value="1"/>
</dbReference>
<dbReference type="Pfam" id="PF02954">
    <property type="entry name" value="HTH_8"/>
    <property type="match status" value="1"/>
</dbReference>
<name>I4D344_DESAJ</name>
<dbReference type="Gene3D" id="3.40.50.300">
    <property type="entry name" value="P-loop containing nucleotide triphosphate hydrolases"/>
    <property type="match status" value="1"/>
</dbReference>
<dbReference type="InterPro" id="IPR027417">
    <property type="entry name" value="P-loop_NTPase"/>
</dbReference>
<dbReference type="InterPro" id="IPR025944">
    <property type="entry name" value="Sigma_54_int_dom_CS"/>
</dbReference>
<dbReference type="PROSITE" id="PS50112">
    <property type="entry name" value="PAS"/>
    <property type="match status" value="1"/>
</dbReference>
<dbReference type="InterPro" id="IPR003593">
    <property type="entry name" value="AAA+_ATPase"/>
</dbReference>
<evidence type="ECO:0000259" key="7">
    <source>
        <dbReference type="PROSITE" id="PS50112"/>
    </source>
</evidence>
<dbReference type="Gene3D" id="1.10.10.60">
    <property type="entry name" value="Homeodomain-like"/>
    <property type="match status" value="1"/>
</dbReference>
<dbReference type="HOGENOM" id="CLU_000445_8_6_9"/>
<dbReference type="SMART" id="SM00091">
    <property type="entry name" value="PAS"/>
    <property type="match status" value="1"/>
</dbReference>
<keyword evidence="3" id="KW-0805">Transcription regulation</keyword>
<keyword evidence="4" id="KW-0238">DNA-binding</keyword>
<dbReference type="InterPro" id="IPR025943">
    <property type="entry name" value="Sigma_54_int_dom_ATP-bd_2"/>
</dbReference>
<dbReference type="PRINTS" id="PR01590">
    <property type="entry name" value="HTHFIS"/>
</dbReference>
<feature type="domain" description="PAS" evidence="7">
    <location>
        <begin position="124"/>
        <end position="184"/>
    </location>
</feature>
<evidence type="ECO:0000256" key="2">
    <source>
        <dbReference type="ARBA" id="ARBA00022840"/>
    </source>
</evidence>
<dbReference type="CDD" id="cd00130">
    <property type="entry name" value="PAS"/>
    <property type="match status" value="1"/>
</dbReference>
<accession>I4D344</accession>
<dbReference type="RefSeq" id="WP_014826225.1">
    <property type="nucleotide sequence ID" value="NC_018068.1"/>
</dbReference>
<dbReference type="InterPro" id="IPR035965">
    <property type="entry name" value="PAS-like_dom_sf"/>
</dbReference>
<keyword evidence="9" id="KW-1185">Reference proteome</keyword>
<proteinExistence type="predicted"/>
<dbReference type="SUPFAM" id="SSF52540">
    <property type="entry name" value="P-loop containing nucleoside triphosphate hydrolases"/>
    <property type="match status" value="1"/>
</dbReference>
<dbReference type="PROSITE" id="PS00675">
    <property type="entry name" value="SIGMA54_INTERACT_1"/>
    <property type="match status" value="1"/>
</dbReference>
<evidence type="ECO:0000259" key="6">
    <source>
        <dbReference type="PROSITE" id="PS50045"/>
    </source>
</evidence>
<dbReference type="GO" id="GO:0006355">
    <property type="term" value="P:regulation of DNA-templated transcription"/>
    <property type="evidence" value="ECO:0007669"/>
    <property type="project" value="InterPro"/>
</dbReference>
<dbReference type="Gene3D" id="3.30.450.20">
    <property type="entry name" value="PAS domain"/>
    <property type="match status" value="1"/>
</dbReference>
<dbReference type="PANTHER" id="PTHR32071:SF57">
    <property type="entry name" value="C4-DICARBOXYLATE TRANSPORT TRANSCRIPTIONAL REGULATORY PROTEIN DCTD"/>
    <property type="match status" value="1"/>
</dbReference>
<dbReference type="eggNOG" id="COG3829">
    <property type="taxonomic scope" value="Bacteria"/>
</dbReference>
<keyword evidence="5" id="KW-0804">Transcription</keyword>
<organism evidence="8 9">
    <name type="scientific">Desulfosporosinus acidiphilus (strain DSM 22704 / JCM 16185 / SJ4)</name>
    <dbReference type="NCBI Taxonomy" id="646529"/>
    <lineage>
        <taxon>Bacteria</taxon>
        <taxon>Bacillati</taxon>
        <taxon>Bacillota</taxon>
        <taxon>Clostridia</taxon>
        <taxon>Eubacteriales</taxon>
        <taxon>Desulfitobacteriaceae</taxon>
        <taxon>Desulfosporosinus</taxon>
    </lineage>
</organism>
<dbReference type="Pfam" id="PF00989">
    <property type="entry name" value="PAS"/>
    <property type="match status" value="1"/>
</dbReference>
<dbReference type="GO" id="GO:0005524">
    <property type="term" value="F:ATP binding"/>
    <property type="evidence" value="ECO:0007669"/>
    <property type="project" value="UniProtKB-KW"/>
</dbReference>
<dbReference type="InterPro" id="IPR002197">
    <property type="entry name" value="HTH_Fis"/>
</dbReference>
<dbReference type="Proteomes" id="UP000002892">
    <property type="component" value="Chromosome"/>
</dbReference>
<dbReference type="KEGG" id="dai:Desaci_1186"/>
<dbReference type="AlphaFoldDB" id="I4D344"/>
<dbReference type="PANTHER" id="PTHR32071">
    <property type="entry name" value="TRANSCRIPTIONAL REGULATORY PROTEIN"/>
    <property type="match status" value="1"/>
</dbReference>
<evidence type="ECO:0000256" key="4">
    <source>
        <dbReference type="ARBA" id="ARBA00023125"/>
    </source>
</evidence>
<keyword evidence="1" id="KW-0547">Nucleotide-binding</keyword>
<dbReference type="PROSITE" id="PS50045">
    <property type="entry name" value="SIGMA54_INTERACT_4"/>
    <property type="match status" value="1"/>
</dbReference>
<dbReference type="InterPro" id="IPR000014">
    <property type="entry name" value="PAS"/>
</dbReference>
<gene>
    <name evidence="8" type="ordered locus">Desaci_1186</name>
</gene>
<dbReference type="InterPro" id="IPR009057">
    <property type="entry name" value="Homeodomain-like_sf"/>
</dbReference>
<dbReference type="GO" id="GO:0043565">
    <property type="term" value="F:sequence-specific DNA binding"/>
    <property type="evidence" value="ECO:0007669"/>
    <property type="project" value="InterPro"/>
</dbReference>
<evidence type="ECO:0000256" key="5">
    <source>
        <dbReference type="ARBA" id="ARBA00023163"/>
    </source>
</evidence>
<protein>
    <submittedName>
        <fullName evidence="8">Transcriptional regulator</fullName>
    </submittedName>
</protein>
<dbReference type="PROSITE" id="PS00688">
    <property type="entry name" value="SIGMA54_INTERACT_3"/>
    <property type="match status" value="1"/>
</dbReference>
<dbReference type="InterPro" id="IPR013767">
    <property type="entry name" value="PAS_fold"/>
</dbReference>
<dbReference type="EMBL" id="CP003639">
    <property type="protein sequence ID" value="AFM40218.1"/>
    <property type="molecule type" value="Genomic_DNA"/>
</dbReference>
<evidence type="ECO:0000313" key="9">
    <source>
        <dbReference type="Proteomes" id="UP000002892"/>
    </source>
</evidence>
<keyword evidence="2" id="KW-0067">ATP-binding</keyword>
<reference evidence="8 9" key="1">
    <citation type="journal article" date="2012" name="J. Bacteriol.">
        <title>Complete genome sequences of Desulfosporosinus orientis DSM765T, Desulfosporosinus youngiae DSM17734T, Desulfosporosinus meridiei DSM13257T, and Desulfosporosinus acidiphilus DSM22704T.</title>
        <authorList>
            <person name="Pester M."/>
            <person name="Brambilla E."/>
            <person name="Alazard D."/>
            <person name="Rattei T."/>
            <person name="Weinmaier T."/>
            <person name="Han J."/>
            <person name="Lucas S."/>
            <person name="Lapidus A."/>
            <person name="Cheng J.F."/>
            <person name="Goodwin L."/>
            <person name="Pitluck S."/>
            <person name="Peters L."/>
            <person name="Ovchinnikova G."/>
            <person name="Teshima H."/>
            <person name="Detter J.C."/>
            <person name="Han C.S."/>
            <person name="Tapia R."/>
            <person name="Land M.L."/>
            <person name="Hauser L."/>
            <person name="Kyrpides N.C."/>
            <person name="Ivanova N.N."/>
            <person name="Pagani I."/>
            <person name="Huntmann M."/>
            <person name="Wei C.L."/>
            <person name="Davenport K.W."/>
            <person name="Daligault H."/>
            <person name="Chain P.S."/>
            <person name="Chen A."/>
            <person name="Mavromatis K."/>
            <person name="Markowitz V."/>
            <person name="Szeto E."/>
            <person name="Mikhailova N."/>
            <person name="Pati A."/>
            <person name="Wagner M."/>
            <person name="Woyke T."/>
            <person name="Ollivier B."/>
            <person name="Klenk H.P."/>
            <person name="Spring S."/>
            <person name="Loy A."/>
        </authorList>
    </citation>
    <scope>NUCLEOTIDE SEQUENCE [LARGE SCALE GENOMIC DNA]</scope>
    <source>
        <strain evidence="9">DSM 22704 / JCM 16185 / SJ4</strain>
    </source>
</reference>
<dbReference type="PROSITE" id="PS00676">
    <property type="entry name" value="SIGMA54_INTERACT_2"/>
    <property type="match status" value="1"/>
</dbReference>
<dbReference type="FunFam" id="3.40.50.300:FF:000006">
    <property type="entry name" value="DNA-binding transcriptional regulator NtrC"/>
    <property type="match status" value="1"/>
</dbReference>
<dbReference type="SUPFAM" id="SSF46689">
    <property type="entry name" value="Homeodomain-like"/>
    <property type="match status" value="1"/>
</dbReference>
<evidence type="ECO:0000256" key="1">
    <source>
        <dbReference type="ARBA" id="ARBA00022741"/>
    </source>
</evidence>
<evidence type="ECO:0000256" key="3">
    <source>
        <dbReference type="ARBA" id="ARBA00023015"/>
    </source>
</evidence>
<dbReference type="InterPro" id="IPR058031">
    <property type="entry name" value="AAA_lid_NorR"/>
</dbReference>
<sequence length="578" mass="63839">MNSLFLADLMERNVKLLSSKPSPADTSALSSSSHLVLIQNSQPTEVLVRDSRNLRNSTDSKSLAINLTWERPLLASIDTKALPFYQEHFGDFRPVVILDDSGSVLGVISALELIDSLLKHCEIMNSFFKTLLDTVNEAVTVVTKEGTVSHWNSVAQDTYSIPQQNILGKHIADFFKQETLATLKILDEGRPVRQSYHSPRPGTHVLINASPVIYDGTILGAISCEQDVTQIVRLNEKLTNTSSELRDLQKKISPPEDPFAKIIGKGQSIRHTISVARKISSSEATVLITGESGVGKELFAQAIHMASPRAKKPLITLNCGAIPAALFESELFGYHGGAFTGAERKGKPGKLELAHGGTLFLDEVGELPLGLQVKLLRVLQDRCFYRLGGTEPITVNTRIIAATNRDLEKMMQTGEFREDFYYRLNVITLEVPPLRERTEDIPELAQAFLHESALKHNRPMPSLDPAVIVAFLNYHWPGNVRELHNVAERLAVLADEGIIETKYLPLALKRPKVESLTLSNPIPSQFGRANSKELTISSEIEKICGVLEKTHGNKSAAAKLLGISRGTLYYKLKQYNLG</sequence>